<dbReference type="STRING" id="590646.G3B1P1"/>
<dbReference type="eggNOG" id="KOG1932">
    <property type="taxonomic scope" value="Eukaryota"/>
</dbReference>
<dbReference type="Pfam" id="PF25316">
    <property type="entry name" value="TAF2_3rd"/>
    <property type="match status" value="1"/>
</dbReference>
<evidence type="ECO:0000256" key="6">
    <source>
        <dbReference type="ARBA" id="ARBA00023242"/>
    </source>
</evidence>
<gene>
    <name evidence="12" type="ORF">CANTEDRAFT_120010</name>
</gene>
<dbReference type="Gene3D" id="2.60.40.1730">
    <property type="entry name" value="tricorn interacting facor f3 domain"/>
    <property type="match status" value="1"/>
</dbReference>
<dbReference type="PANTHER" id="PTHR15137">
    <property type="entry name" value="TRANSCRIPTION INITIATION FACTOR TFIID"/>
    <property type="match status" value="1"/>
</dbReference>
<dbReference type="InterPro" id="IPR037813">
    <property type="entry name" value="TAF2"/>
</dbReference>
<feature type="non-terminal residue" evidence="12">
    <location>
        <position position="1370"/>
    </location>
</feature>
<proteinExistence type="inferred from homology"/>
<evidence type="ECO:0000259" key="10">
    <source>
        <dbReference type="Pfam" id="PF25316"/>
    </source>
</evidence>
<dbReference type="GO" id="GO:0016251">
    <property type="term" value="F:RNA polymerase II general transcription initiation factor activity"/>
    <property type="evidence" value="ECO:0007669"/>
    <property type="project" value="TreeGrafter"/>
</dbReference>
<dbReference type="Gene3D" id="1.10.390.10">
    <property type="entry name" value="Neutral Protease Domain 2"/>
    <property type="match status" value="1"/>
</dbReference>
<dbReference type="InterPro" id="IPR057345">
    <property type="entry name" value="Ig-like_TAF2"/>
</dbReference>
<dbReference type="InterPro" id="IPR027268">
    <property type="entry name" value="Peptidase_M4/M1_CTD_sf"/>
</dbReference>
<dbReference type="FunFam" id="1.10.390.10:FF:000011">
    <property type="entry name" value="Transcription initiation factor TFIID subunit"/>
    <property type="match status" value="1"/>
</dbReference>
<keyword evidence="13" id="KW-1185">Reference proteome</keyword>
<dbReference type="Proteomes" id="UP000000707">
    <property type="component" value="Unassembled WGS sequence"/>
</dbReference>
<evidence type="ECO:0000256" key="5">
    <source>
        <dbReference type="ARBA" id="ARBA00023163"/>
    </source>
</evidence>
<feature type="compositionally biased region" description="Acidic residues" evidence="9">
    <location>
        <begin position="331"/>
        <end position="343"/>
    </location>
</feature>
<evidence type="ECO:0000256" key="8">
    <source>
        <dbReference type="ARBA" id="ARBA00076306"/>
    </source>
</evidence>
<dbReference type="Pfam" id="PF25577">
    <property type="entry name" value="TPR_TAF2_C"/>
    <property type="match status" value="1"/>
</dbReference>
<protein>
    <recommendedName>
        <fullName evidence="3">Transcription initiation factor TFIID subunit 2</fullName>
    </recommendedName>
    <alternativeName>
        <fullName evidence="8">TBP-associated factor 2</fullName>
    </alternativeName>
</protein>
<dbReference type="SUPFAM" id="SSF63737">
    <property type="entry name" value="Leukotriene A4 hydrolase N-terminal domain"/>
    <property type="match status" value="1"/>
</dbReference>
<comment type="function">
    <text evidence="7">Functions as a component of the DNA-binding general transcription factor complex TFIID. Binding of TFIID to a promoter (with or without TATA element) is the initial step in pre-initiation complex (PIC) formation. TFIID plays a key role in the regulation of gene expression by RNA polymerase II through different activities such as transcription activator interaction, core promoter recognition and selectivity, TFIIA and TFIIB interaction, chromatin modification (histone acetylation by TAF1), facilitation of DNA opening and initiation of transcription.</text>
</comment>
<keyword evidence="6" id="KW-0539">Nucleus</keyword>
<dbReference type="InterPro" id="IPR042097">
    <property type="entry name" value="Aminopeptidase_N-like_N_sf"/>
</dbReference>
<keyword evidence="4" id="KW-0805">Transcription regulation</keyword>
<dbReference type="GO" id="GO:0003682">
    <property type="term" value="F:chromatin binding"/>
    <property type="evidence" value="ECO:0007669"/>
    <property type="project" value="TreeGrafter"/>
</dbReference>
<feature type="region of interest" description="Disordered" evidence="9">
    <location>
        <begin position="305"/>
        <end position="345"/>
    </location>
</feature>
<evidence type="ECO:0000256" key="3">
    <source>
        <dbReference type="ARBA" id="ARBA00017363"/>
    </source>
</evidence>
<dbReference type="EMBL" id="GL996515">
    <property type="protein sequence ID" value="EGV64495.1"/>
    <property type="molecule type" value="Genomic_DNA"/>
</dbReference>
<evidence type="ECO:0000256" key="1">
    <source>
        <dbReference type="ARBA" id="ARBA00004123"/>
    </source>
</evidence>
<evidence type="ECO:0000256" key="2">
    <source>
        <dbReference type="ARBA" id="ARBA00010937"/>
    </source>
</evidence>
<dbReference type="HOGENOM" id="CLU_002317_2_0_1"/>
<feature type="domain" description="Transcription initiation factor TFIID subunit 2 TPR repeats" evidence="11">
    <location>
        <begin position="821"/>
        <end position="1120"/>
    </location>
</feature>
<dbReference type="SUPFAM" id="SSF55486">
    <property type="entry name" value="Metalloproteases ('zincins'), catalytic domain"/>
    <property type="match status" value="1"/>
</dbReference>
<evidence type="ECO:0000259" key="11">
    <source>
        <dbReference type="Pfam" id="PF25577"/>
    </source>
</evidence>
<dbReference type="GO" id="GO:0006367">
    <property type="term" value="P:transcription initiation at RNA polymerase II promoter"/>
    <property type="evidence" value="ECO:0007669"/>
    <property type="project" value="TreeGrafter"/>
</dbReference>
<dbReference type="InterPro" id="IPR057991">
    <property type="entry name" value="TPR_TAF2_C"/>
</dbReference>
<keyword evidence="5" id="KW-0804">Transcription</keyword>
<sequence>MPPITIPSEFPQSVGTPITFGGQPFTPRTYKGSKARNVNLSSQSLRIGHQRVNIDVDLSKNKIDGLTEITVIPTTNHLKTIKLDCREMVIKEILVNNRQANFIHRDLLYINDNKVFDEAIANQTVNINDLYNKNLTIHQHHILRQKLNYIFGDIDEDGASARNEIIHGNTEELTIIIPDNLKLHLTGIHSAHTPSSQPNTATPSHMKSRNTYSESYTPIQLKIEYEVVNPKNGVNFVTELNKTPTEDWHAYTINSEYNISTSSWVPCIDNLWERNTWTVEVNIPRSLKDIGHPIIIGTKEAIESRKQENRRRRREQRAKGDDVAFGKNGEEDYDEDLDEDEEPRDLNVATGDYVETKEVPHPTDLSKKTVSWTVFNPVCAHHVGWAIGCFESVELPEEEEEGDDELGTSSKEISCPIKIYCFPGKNEMAENTCIFVRKAMNYFSKEFGSFPFNSHSILFVHGSPSSVNNYAGLSIIDDTLLYPSNMIEPIYPTTETIVDSIAYQWSGINIVPQQFNDMWCTIGIARFMSFQFLRVLMGTNEMKFRIKTYMTQTVQQDVAKKPLALWYFRHPISEQDLDFIKLKSPLVLSILDRRMTKTDKSFGLSRVLPKLFLQAMSGDLVNNTLSTQHFQYLCEKVNRNRLETFFKQWVFGSGTPVFNVSQRFNRKRSMIEVVVRQAQVQERKRSAPLVENFIDTSIAFLDNEPAPTVQSAFLGPMTIRVHEADGVPYEHIVELKDSAVKLDINYNSKFRRMKKHKEDAAEGGTYTRFGDIIQSPEELAAWGLQEWPPIDDEELYNNAFEWIRIDTDFEWIAKVNVRQPDYMYSSQLQYDRDVEAQYEAIRFFGNSEKPIIAYCTSLIRTLMDPRYYYGVRIAAAEGLARIARQENNFMGMNCLIKAYTQLFCFPNSTIPLANDFGNIPKFMLQREFPRIFCSIRDDNGNVPFALKDIILNLVVYNENSNNSFEDSLYVSSLIESLAGSIINRNATILSNLTLPPEQDANLDPKEKEFIEVVVEEINRQQKLDELVPSHHHTLAITCLDQKIRLARYGLLVFPLEELLKYTSSKYEGDIRIVAFKGLLVLGGLKNAQIMKYFLKSCLLECNDLAFRSKLVSLLVESVSVAAVEGAASTLDDPEFQTLEKYYGGNPKGAQNDSGLVVVEAGNSGNANSRRDQLARATLKGTIQLLRRDYSIGKGLRHVLWELLHSSLLSIYNKRSLFSVCQVLYKEIDSFIVDVSIPPVPLNELNRKLVAKYLGEGKISIHREGRFKISLATKIVLGKGKSMKVEFKPPKLKLKLGGAAPAPESVPTAPIVITHEPAAERPGRSSRARMDALIPQVRTSLVTRLEDYAVRFKISRAKLQSVSLSGLVRNN</sequence>
<evidence type="ECO:0000313" key="12">
    <source>
        <dbReference type="EMBL" id="EGV64495.1"/>
    </source>
</evidence>
<reference evidence="12 13" key="1">
    <citation type="journal article" date="2011" name="Proc. Natl. Acad. Sci. U.S.A.">
        <title>Comparative genomics of xylose-fermenting fungi for enhanced biofuel production.</title>
        <authorList>
            <person name="Wohlbach D.J."/>
            <person name="Kuo A."/>
            <person name="Sato T.K."/>
            <person name="Potts K.M."/>
            <person name="Salamov A.A."/>
            <person name="LaButti K.M."/>
            <person name="Sun H."/>
            <person name="Clum A."/>
            <person name="Pangilinan J.L."/>
            <person name="Lindquist E.A."/>
            <person name="Lucas S."/>
            <person name="Lapidus A."/>
            <person name="Jin M."/>
            <person name="Gunawan C."/>
            <person name="Balan V."/>
            <person name="Dale B.E."/>
            <person name="Jeffries T.W."/>
            <person name="Zinkel R."/>
            <person name="Barry K.W."/>
            <person name="Grigoriev I.V."/>
            <person name="Gasch A.P."/>
        </authorList>
    </citation>
    <scope>NUCLEOTIDE SEQUENCE [LARGE SCALE GENOMIC DNA]</scope>
    <source>
        <strain evidence="13">ATCC 10573 / BCRC 21748 / CBS 615 / JCM 9827 / NBRC 10315 / NRRL Y-1498 / VKM Y-70</strain>
    </source>
</reference>
<accession>G3B1P1</accession>
<name>G3B1P1_CANTC</name>
<dbReference type="PANTHER" id="PTHR15137:SF9">
    <property type="entry name" value="TRANSCRIPTION INITIATION FACTOR TFIID SUBUNIT 2"/>
    <property type="match status" value="1"/>
</dbReference>
<dbReference type="GeneID" id="18248746"/>
<dbReference type="CDD" id="cd09839">
    <property type="entry name" value="M1_like_TAF2"/>
    <property type="match status" value="1"/>
</dbReference>
<comment type="similarity">
    <text evidence="2">Belongs to the TAF2 family.</text>
</comment>
<feature type="region of interest" description="Disordered" evidence="9">
    <location>
        <begin position="189"/>
        <end position="211"/>
    </location>
</feature>
<evidence type="ECO:0000256" key="4">
    <source>
        <dbReference type="ARBA" id="ARBA00023015"/>
    </source>
</evidence>
<feature type="domain" description="Transcription initiation factor TFIID subunit 2 Ig-like" evidence="10">
    <location>
        <begin position="653"/>
        <end position="820"/>
    </location>
</feature>
<comment type="subcellular location">
    <subcellularLocation>
        <location evidence="1">Nucleus</location>
    </subcellularLocation>
</comment>
<evidence type="ECO:0000256" key="9">
    <source>
        <dbReference type="SAM" id="MobiDB-lite"/>
    </source>
</evidence>
<dbReference type="GO" id="GO:0000976">
    <property type="term" value="F:transcription cis-regulatory region binding"/>
    <property type="evidence" value="ECO:0007669"/>
    <property type="project" value="TreeGrafter"/>
</dbReference>
<feature type="compositionally biased region" description="Polar residues" evidence="9">
    <location>
        <begin position="192"/>
        <end position="211"/>
    </location>
</feature>
<organism evidence="13">
    <name type="scientific">Candida tenuis (strain ATCC 10573 / BCRC 21748 / CBS 615 / JCM 9827 / NBRC 10315 / NRRL Y-1498 / VKM Y-70)</name>
    <name type="common">Yeast</name>
    <name type="synonym">Yamadazyma tenuis</name>
    <dbReference type="NCBI Taxonomy" id="590646"/>
    <lineage>
        <taxon>Eukaryota</taxon>
        <taxon>Fungi</taxon>
        <taxon>Dikarya</taxon>
        <taxon>Ascomycota</taxon>
        <taxon>Saccharomycotina</taxon>
        <taxon>Pichiomycetes</taxon>
        <taxon>Debaryomycetaceae</taxon>
        <taxon>Yamadazyma</taxon>
    </lineage>
</organism>
<dbReference type="KEGG" id="cten:18248746"/>
<feature type="compositionally biased region" description="Basic and acidic residues" evidence="9">
    <location>
        <begin position="317"/>
        <end position="330"/>
    </location>
</feature>
<dbReference type="OrthoDB" id="308861at2759"/>
<dbReference type="GO" id="GO:0005669">
    <property type="term" value="C:transcription factor TFIID complex"/>
    <property type="evidence" value="ECO:0007669"/>
    <property type="project" value="InterPro"/>
</dbReference>
<evidence type="ECO:0000256" key="7">
    <source>
        <dbReference type="ARBA" id="ARBA00025346"/>
    </source>
</evidence>
<evidence type="ECO:0000313" key="13">
    <source>
        <dbReference type="Proteomes" id="UP000000707"/>
    </source>
</evidence>